<dbReference type="InterPro" id="IPR018228">
    <property type="entry name" value="DNase_TatD-rel_CS"/>
</dbReference>
<sequence>MNRLWNISRMEPFQGPPKWIPTLGELQKTLQKGEYMPLRPLPMFESNFVQVTSQGAPVYVHHRTNRLTMGVAASLPGLVLPDLLLIAQPPEGRECSNLVLTRMIPLDLARLYIHDLPTWRLKLRLVTGRYYYLELNAPDKEVGFLFDRWMRLIHLLQEPTTTWAPSSLPPMDLAHAAPPASTWRLQDQSRSRRSVMIVEPTFPYKTLTSQKQRKAKTLKRKFKSQAVGDSVPLIWSQLEHADTRKKSTEKKSQLDLCRDRAQTEIQVSEKPSITIRTIFSIISNHTQSSSKGCLSAPEAAVVLGGLVESPSHCVSEDSPDSPLVDSHDHLDVLWQQDIDALMDPESSTLSSSSLCPATYPPTFYLSAPYSSFPRHNEKARPPGNVQRLGPPPSQKTPSVPATSWKAPFILDRSQKVSAVRAPSQKISTVPGPSQKGPAVPPAPRKTPAVPAVLKKAPAVPAAPKKAPAIPAPSQKAPPAFAVPPKAVSLLVPNRKPQFQSTPSQKALIPHSQHQTPLDPANHGMLPMGTDGGHVLERSKPEGKPEPVVLVGTQETNMVELKTQKTSLELPFATTKKESEEVLISKAQEITLDGLKGKGTLEGQVRRRKEEISLDMPGLKAKEVGQQKKWVKTKEVAIKGAPQEHSRPFPVEGLALAQLMILASSKERPLTPAAVGLPSWLPTPQVSAVSAMGTAPLSHSQVSLLAGTPVAVRERPQSGAWAKGSTRLPVEETAPWAKGSAPPGAKGSTPPGVKGIVPPGAKGSAHPWVEAEAQAQELPQDPRGPSKVPPRSKRAPSSPKMDSAFLAPIPLPASRWEDIPQSPISLSPISKMEARVSQEPQRVSQEPARMLYQCPVATTALSSEILLPTLLKLENMRNVATKVEKIKEELGAFNPLHRYFG</sequence>
<feature type="region of interest" description="Disordered" evidence="2">
    <location>
        <begin position="496"/>
        <end position="515"/>
    </location>
</feature>
<accession>A0ABM1DD12</accession>
<dbReference type="Pfam" id="PF12480">
    <property type="entry name" value="GARIL_Rab2_bd"/>
    <property type="match status" value="1"/>
</dbReference>
<comment type="similarity">
    <text evidence="1">Belongs to the GARIN family.</text>
</comment>
<dbReference type="GeneID" id="101391018"/>
<feature type="region of interest" description="Disordered" evidence="2">
    <location>
        <begin position="422"/>
        <end position="446"/>
    </location>
</feature>
<name>A0ABM1DD12_CERSS</name>
<keyword evidence="4" id="KW-1185">Reference proteome</keyword>
<dbReference type="InterPro" id="IPR022168">
    <property type="entry name" value="GARIL-like_Rab2B-bd"/>
</dbReference>
<dbReference type="PANTHER" id="PTHR22574">
    <property type="match status" value="1"/>
</dbReference>
<evidence type="ECO:0000259" key="3">
    <source>
        <dbReference type="Pfam" id="PF12480"/>
    </source>
</evidence>
<organism evidence="4 5">
    <name type="scientific">Ceratotherium simum simum</name>
    <name type="common">Southern white rhinoceros</name>
    <dbReference type="NCBI Taxonomy" id="73337"/>
    <lineage>
        <taxon>Eukaryota</taxon>
        <taxon>Metazoa</taxon>
        <taxon>Chordata</taxon>
        <taxon>Craniata</taxon>
        <taxon>Vertebrata</taxon>
        <taxon>Euteleostomi</taxon>
        <taxon>Mammalia</taxon>
        <taxon>Eutheria</taxon>
        <taxon>Laurasiatheria</taxon>
        <taxon>Perissodactyla</taxon>
        <taxon>Rhinocerotidae</taxon>
        <taxon>Ceratotherium</taxon>
    </lineage>
</organism>
<proteinExistence type="inferred from homology"/>
<evidence type="ECO:0000256" key="1">
    <source>
        <dbReference type="ARBA" id="ARBA00038379"/>
    </source>
</evidence>
<dbReference type="Proteomes" id="UP000694910">
    <property type="component" value="Unplaced"/>
</dbReference>
<feature type="region of interest" description="Disordered" evidence="2">
    <location>
        <begin position="373"/>
        <end position="401"/>
    </location>
</feature>
<dbReference type="RefSeq" id="XP_014649693.1">
    <property type="nucleotide sequence ID" value="XM_014794207.1"/>
</dbReference>
<dbReference type="PROSITE" id="PS01137">
    <property type="entry name" value="TATD_1"/>
    <property type="match status" value="1"/>
</dbReference>
<reference evidence="5" key="1">
    <citation type="submission" date="2025-08" db="UniProtKB">
        <authorList>
            <consortium name="RefSeq"/>
        </authorList>
    </citation>
    <scope>IDENTIFICATION</scope>
</reference>
<evidence type="ECO:0000256" key="2">
    <source>
        <dbReference type="SAM" id="MobiDB-lite"/>
    </source>
</evidence>
<feature type="region of interest" description="Disordered" evidence="2">
    <location>
        <begin position="714"/>
        <end position="802"/>
    </location>
</feature>
<feature type="domain" description="Golgi associated RAB2 interactor protein-like Rab2B-binding" evidence="3">
    <location>
        <begin position="98"/>
        <end position="166"/>
    </location>
</feature>
<evidence type="ECO:0000313" key="4">
    <source>
        <dbReference type="Proteomes" id="UP000694910"/>
    </source>
</evidence>
<evidence type="ECO:0000313" key="5">
    <source>
        <dbReference type="RefSeq" id="XP_014649693.1"/>
    </source>
</evidence>
<protein>
    <submittedName>
        <fullName evidence="5">Protein FAM71E2</fullName>
    </submittedName>
</protein>
<gene>
    <name evidence="5" type="primary">LOC101391018</name>
</gene>
<dbReference type="PANTHER" id="PTHR22574:SF12">
    <property type="entry name" value="GOLGI-ASSOCIATED RAB2 INTERACTOR PROTEIN 5B"/>
    <property type="match status" value="1"/>
</dbReference>